<evidence type="ECO:0000313" key="10">
    <source>
        <dbReference type="Proteomes" id="UP001242010"/>
    </source>
</evidence>
<dbReference type="EC" id="2.7.13.3" evidence="2"/>
<keyword evidence="4" id="KW-0808">Transferase</keyword>
<name>A0ABN6UYK5_9BACT</name>
<keyword evidence="3" id="KW-0597">Phosphoprotein</keyword>
<dbReference type="RefSeq" id="WP_286353852.1">
    <property type="nucleotide sequence ID" value="NZ_AP027079.1"/>
</dbReference>
<evidence type="ECO:0000256" key="4">
    <source>
        <dbReference type="ARBA" id="ARBA00022679"/>
    </source>
</evidence>
<evidence type="ECO:0000256" key="1">
    <source>
        <dbReference type="ARBA" id="ARBA00000085"/>
    </source>
</evidence>
<dbReference type="NCBIfam" id="TIGR00229">
    <property type="entry name" value="sensory_box"/>
    <property type="match status" value="1"/>
</dbReference>
<evidence type="ECO:0000259" key="7">
    <source>
        <dbReference type="PROSITE" id="PS50112"/>
    </source>
</evidence>
<evidence type="ECO:0000256" key="3">
    <source>
        <dbReference type="ARBA" id="ARBA00022553"/>
    </source>
</evidence>
<evidence type="ECO:0000256" key="5">
    <source>
        <dbReference type="ARBA" id="ARBA00022777"/>
    </source>
</evidence>
<feature type="domain" description="PAC" evidence="8">
    <location>
        <begin position="406"/>
        <end position="463"/>
    </location>
</feature>
<keyword evidence="6" id="KW-0472">Membrane</keyword>
<dbReference type="InterPro" id="IPR052162">
    <property type="entry name" value="Sensor_kinase/Photoreceptor"/>
</dbReference>
<evidence type="ECO:0000256" key="2">
    <source>
        <dbReference type="ARBA" id="ARBA00012438"/>
    </source>
</evidence>
<dbReference type="SUPFAM" id="SSF55785">
    <property type="entry name" value="PYP-like sensor domain (PAS domain)"/>
    <property type="match status" value="1"/>
</dbReference>
<dbReference type="Gene3D" id="3.30.450.20">
    <property type="entry name" value="PAS domain"/>
    <property type="match status" value="3"/>
</dbReference>
<dbReference type="InterPro" id="IPR013767">
    <property type="entry name" value="PAS_fold"/>
</dbReference>
<comment type="catalytic activity">
    <reaction evidence="1">
        <text>ATP + protein L-histidine = ADP + protein N-phospho-L-histidine.</text>
        <dbReference type="EC" id="2.7.13.3"/>
    </reaction>
</comment>
<feature type="transmembrane region" description="Helical" evidence="6">
    <location>
        <begin position="20"/>
        <end position="38"/>
    </location>
</feature>
<dbReference type="CDD" id="cd00130">
    <property type="entry name" value="PAS"/>
    <property type="match status" value="1"/>
</dbReference>
<dbReference type="InterPro" id="IPR000700">
    <property type="entry name" value="PAS-assoc_C"/>
</dbReference>
<keyword evidence="6" id="KW-1133">Transmembrane helix</keyword>
<dbReference type="InterPro" id="IPR035965">
    <property type="entry name" value="PAS-like_dom_sf"/>
</dbReference>
<dbReference type="InterPro" id="IPR000014">
    <property type="entry name" value="PAS"/>
</dbReference>
<dbReference type="Pfam" id="PF00989">
    <property type="entry name" value="PAS"/>
    <property type="match status" value="1"/>
</dbReference>
<dbReference type="Proteomes" id="UP001242010">
    <property type="component" value="Chromosome"/>
</dbReference>
<dbReference type="PANTHER" id="PTHR43304">
    <property type="entry name" value="PHYTOCHROME-LIKE PROTEIN CPH1"/>
    <property type="match status" value="1"/>
</dbReference>
<reference evidence="10" key="1">
    <citation type="journal article" date="2023" name="Int. J. Syst. Evol. Microbiol.">
        <title>Mesoterricola silvestris gen. nov., sp. nov., Mesoterricola sediminis sp. nov., Geothrix oryzae sp. nov., Geothrix edaphica sp. nov., Geothrix rubra sp. nov., and Geothrix limicola sp. nov., six novel members of Acidobacteriota isolated from soils.</title>
        <authorList>
            <person name="Itoh H."/>
            <person name="Sugisawa Y."/>
            <person name="Mise K."/>
            <person name="Xu Z."/>
            <person name="Kuniyasu M."/>
            <person name="Ushijima N."/>
            <person name="Kawano K."/>
            <person name="Kobayashi E."/>
            <person name="Shiratori Y."/>
            <person name="Masuda Y."/>
            <person name="Senoo K."/>
        </authorList>
    </citation>
    <scope>NUCLEOTIDE SEQUENCE [LARGE SCALE GENOMIC DNA]</scope>
    <source>
        <strain evidence="10">Red222</strain>
    </source>
</reference>
<protein>
    <recommendedName>
        <fullName evidence="2">histidine kinase</fullName>
        <ecNumber evidence="2">2.7.13.3</ecNumber>
    </recommendedName>
</protein>
<proteinExistence type="predicted"/>
<dbReference type="PROSITE" id="PS50113">
    <property type="entry name" value="PAC"/>
    <property type="match status" value="1"/>
</dbReference>
<dbReference type="CDD" id="cd12915">
    <property type="entry name" value="PDC2_DGC_like"/>
    <property type="match status" value="1"/>
</dbReference>
<dbReference type="CDD" id="cd12914">
    <property type="entry name" value="PDC1_DGC_like"/>
    <property type="match status" value="1"/>
</dbReference>
<gene>
    <name evidence="9" type="ORF">GETHOR_22350</name>
</gene>
<dbReference type="PROSITE" id="PS50112">
    <property type="entry name" value="PAS"/>
    <property type="match status" value="1"/>
</dbReference>
<dbReference type="PANTHER" id="PTHR43304:SF1">
    <property type="entry name" value="PAC DOMAIN-CONTAINING PROTEIN"/>
    <property type="match status" value="1"/>
</dbReference>
<dbReference type="SMART" id="SM00091">
    <property type="entry name" value="PAS"/>
    <property type="match status" value="1"/>
</dbReference>
<accession>A0ABN6UYK5</accession>
<feature type="domain" description="PAS" evidence="7">
    <location>
        <begin position="331"/>
        <end position="374"/>
    </location>
</feature>
<keyword evidence="5" id="KW-0418">Kinase</keyword>
<evidence type="ECO:0000256" key="6">
    <source>
        <dbReference type="SAM" id="Phobius"/>
    </source>
</evidence>
<keyword evidence="6" id="KW-0812">Transmembrane</keyword>
<organism evidence="9 10">
    <name type="scientific">Geothrix oryzae</name>
    <dbReference type="NCBI Taxonomy" id="2927975"/>
    <lineage>
        <taxon>Bacteria</taxon>
        <taxon>Pseudomonadati</taxon>
        <taxon>Acidobacteriota</taxon>
        <taxon>Holophagae</taxon>
        <taxon>Holophagales</taxon>
        <taxon>Holophagaceae</taxon>
        <taxon>Geothrix</taxon>
    </lineage>
</organism>
<sequence length="543" mass="60365">MNAMLPTRRVTPTTFARGMRGFLIAFNLLMVVFAAWALHRSRKHEVEQASITTLNLAQVLEESIKGRIRQIDLALLSIKEQTEHSPGGPFNKSLGAFAESRLARLGMVDALRITDREGRVLHGASPGTSAEVGQRDFFQALKMDPQAGLVVSRPAQDARGGAWALTLAHRIEAPDGTFAGVICATLTLEQLGRAMSLVDVGRKGSISLRGEDLDLLVRYPAFAGQEKLIGSTQVFGDYLTAVKSSAATAQFSATSVVDGQRRIYTLRKLDAPRFYVLVGLSEEDYLRTWRHQAAFAAVAVAGLVGLTLAMGWLARAAWLRQLADQERLAAQEAKYRLLAENALDVIWTMDPDGRLTYVSPSVVRQRGWTPEEFMHLGSESRALSANGAAIIQERMTRSRQALPGTQPFEQDLIQATVNRKDGQQIQVEAQWRIVWGEDGRLMGFQGVTRDVTERKRLEADREDLIRDLTQALTEVKQLSGMLPICGQCKKVRDDQGYWSQIETYLSQHTEATFTHGLCPECTAAFRQEMQARRDQRNPDERQG</sequence>
<evidence type="ECO:0000313" key="9">
    <source>
        <dbReference type="EMBL" id="BDU70134.1"/>
    </source>
</evidence>
<dbReference type="EMBL" id="AP027079">
    <property type="protein sequence ID" value="BDU70134.1"/>
    <property type="molecule type" value="Genomic_DNA"/>
</dbReference>
<keyword evidence="10" id="KW-1185">Reference proteome</keyword>
<evidence type="ECO:0000259" key="8">
    <source>
        <dbReference type="PROSITE" id="PS50113"/>
    </source>
</evidence>